<dbReference type="InterPro" id="IPR018060">
    <property type="entry name" value="HTH_AraC"/>
</dbReference>
<dbReference type="InterPro" id="IPR009057">
    <property type="entry name" value="Homeodomain-like_sf"/>
</dbReference>
<evidence type="ECO:0000256" key="3">
    <source>
        <dbReference type="ARBA" id="ARBA00023163"/>
    </source>
</evidence>
<evidence type="ECO:0000259" key="4">
    <source>
        <dbReference type="PROSITE" id="PS01124"/>
    </source>
</evidence>
<dbReference type="PANTHER" id="PTHR46796:SF13">
    <property type="entry name" value="HTH-TYPE TRANSCRIPTIONAL ACTIVATOR RHAS"/>
    <property type="match status" value="1"/>
</dbReference>
<organism evidence="5 6">
    <name type="scientific">Flaviflexus salsibiostraticola</name>
    <dbReference type="NCBI Taxonomy" id="1282737"/>
    <lineage>
        <taxon>Bacteria</taxon>
        <taxon>Bacillati</taxon>
        <taxon>Actinomycetota</taxon>
        <taxon>Actinomycetes</taxon>
        <taxon>Actinomycetales</taxon>
        <taxon>Actinomycetaceae</taxon>
        <taxon>Flaviflexus</taxon>
    </lineage>
</organism>
<dbReference type="SUPFAM" id="SSF46689">
    <property type="entry name" value="Homeodomain-like"/>
    <property type="match status" value="2"/>
</dbReference>
<keyword evidence="6" id="KW-1185">Reference proteome</keyword>
<gene>
    <name evidence="5" type="ORF">EJO69_09845</name>
</gene>
<dbReference type="OrthoDB" id="186135at2"/>
<dbReference type="SMART" id="SM00342">
    <property type="entry name" value="HTH_ARAC"/>
    <property type="match status" value="1"/>
</dbReference>
<dbReference type="KEGG" id="fsl:EJO69_09845"/>
<dbReference type="PANTHER" id="PTHR46796">
    <property type="entry name" value="HTH-TYPE TRANSCRIPTIONAL ACTIVATOR RHAS-RELATED"/>
    <property type="match status" value="1"/>
</dbReference>
<feature type="domain" description="HTH araC/xylS-type" evidence="4">
    <location>
        <begin position="53"/>
        <end position="151"/>
    </location>
</feature>
<dbReference type="Gene3D" id="1.10.10.60">
    <property type="entry name" value="Homeodomain-like"/>
    <property type="match status" value="2"/>
</dbReference>
<dbReference type="EMBL" id="CP034438">
    <property type="protein sequence ID" value="AZN30568.1"/>
    <property type="molecule type" value="Genomic_DNA"/>
</dbReference>
<dbReference type="Proteomes" id="UP000270021">
    <property type="component" value="Chromosome"/>
</dbReference>
<dbReference type="GO" id="GO:0043565">
    <property type="term" value="F:sequence-specific DNA binding"/>
    <property type="evidence" value="ECO:0007669"/>
    <property type="project" value="InterPro"/>
</dbReference>
<protein>
    <submittedName>
        <fullName evidence="5">AraC family transcriptional regulator</fullName>
    </submittedName>
</protein>
<dbReference type="PROSITE" id="PS01124">
    <property type="entry name" value="HTH_ARAC_FAMILY_2"/>
    <property type="match status" value="1"/>
</dbReference>
<accession>A0A3Q8WW62</accession>
<evidence type="ECO:0000313" key="5">
    <source>
        <dbReference type="EMBL" id="AZN30568.1"/>
    </source>
</evidence>
<evidence type="ECO:0000313" key="6">
    <source>
        <dbReference type="Proteomes" id="UP000270021"/>
    </source>
</evidence>
<dbReference type="GO" id="GO:0003700">
    <property type="term" value="F:DNA-binding transcription factor activity"/>
    <property type="evidence" value="ECO:0007669"/>
    <property type="project" value="InterPro"/>
</dbReference>
<sequence length="171" mass="18612">MGGLVQDHGLLATVPPHAVVLRTAAAMSIGPSWRVCPDETTPSHAYPTETAAHHAARLLAQDPGRDWRLRDLANLVHLSTSQLGRVFSQSFGMPPIQYLAHLRAHRLAELLVETDLPIGVAMTRVGWRSRGHAARQFTAIVGVSPSAYRLTATQRASLKCPCCGQRSELPR</sequence>
<name>A0A3Q8WW62_9ACTO</name>
<dbReference type="RefSeq" id="WP_126041416.1">
    <property type="nucleotide sequence ID" value="NZ_CP034438.1"/>
</dbReference>
<keyword evidence="1" id="KW-0805">Transcription regulation</keyword>
<reference evidence="5 6" key="1">
    <citation type="submission" date="2018-12" db="EMBL/GenBank/DDBJ databases">
        <title>Complete genome sequence of Flaviflexus salsibiostraticola KCTC 33148.</title>
        <authorList>
            <person name="Bae J.-W."/>
        </authorList>
    </citation>
    <scope>NUCLEOTIDE SEQUENCE [LARGE SCALE GENOMIC DNA]</scope>
    <source>
        <strain evidence="5 6">KCTC 33148</strain>
    </source>
</reference>
<evidence type="ECO:0000256" key="2">
    <source>
        <dbReference type="ARBA" id="ARBA00023125"/>
    </source>
</evidence>
<proteinExistence type="predicted"/>
<keyword evidence="3" id="KW-0804">Transcription</keyword>
<dbReference type="AlphaFoldDB" id="A0A3Q8WW62"/>
<evidence type="ECO:0000256" key="1">
    <source>
        <dbReference type="ARBA" id="ARBA00023015"/>
    </source>
</evidence>
<keyword evidence="2" id="KW-0238">DNA-binding</keyword>
<dbReference type="Pfam" id="PF12833">
    <property type="entry name" value="HTH_18"/>
    <property type="match status" value="1"/>
</dbReference>
<dbReference type="InterPro" id="IPR050204">
    <property type="entry name" value="AraC_XylS_family_regulators"/>
</dbReference>